<dbReference type="GO" id="GO:0030674">
    <property type="term" value="F:protein-macromolecule adaptor activity"/>
    <property type="evidence" value="ECO:0007669"/>
    <property type="project" value="TreeGrafter"/>
</dbReference>
<evidence type="ECO:0000313" key="3">
    <source>
        <dbReference type="RefSeq" id="XP_038981611.1"/>
    </source>
</evidence>
<keyword evidence="1" id="KW-1185">Reference proteome</keyword>
<dbReference type="PANTHER" id="PTHR28080:SF1">
    <property type="entry name" value="PEROXISOMAL BIOGENESIS FACTOR 3"/>
    <property type="match status" value="1"/>
</dbReference>
<dbReference type="InterPro" id="IPR006966">
    <property type="entry name" value="Peroxin-3"/>
</dbReference>
<evidence type="ECO:0000313" key="2">
    <source>
        <dbReference type="RefSeq" id="XP_008812617.1"/>
    </source>
</evidence>
<name>A0A8B7D449_PHODC</name>
<dbReference type="GO" id="GO:0005778">
    <property type="term" value="C:peroxisomal membrane"/>
    <property type="evidence" value="ECO:0007669"/>
    <property type="project" value="InterPro"/>
</dbReference>
<dbReference type="PANTHER" id="PTHR28080">
    <property type="entry name" value="PEROXISOMAL BIOGENESIS FACTOR 3"/>
    <property type="match status" value="1"/>
</dbReference>
<dbReference type="AlphaFoldDB" id="A0A8B7D449"/>
<reference evidence="1" key="1">
    <citation type="journal article" date="2019" name="Nat. Commun.">
        <title>Genome-wide association mapping of date palm fruit traits.</title>
        <authorList>
            <person name="Hazzouri K.M."/>
            <person name="Gros-Balthazard M."/>
            <person name="Flowers J.M."/>
            <person name="Copetti D."/>
            <person name="Lemansour A."/>
            <person name="Lebrun M."/>
            <person name="Masmoudi K."/>
            <person name="Ferrand S."/>
            <person name="Dhar M.I."/>
            <person name="Fresquez Z.A."/>
            <person name="Rosas U."/>
            <person name="Zhang J."/>
            <person name="Talag J."/>
            <person name="Lee S."/>
            <person name="Kudrna D."/>
            <person name="Powell R.F."/>
            <person name="Leitch I.J."/>
            <person name="Krueger R.R."/>
            <person name="Wing R.A."/>
            <person name="Amiri K.M.A."/>
            <person name="Purugganan M.D."/>
        </authorList>
    </citation>
    <scope>NUCLEOTIDE SEQUENCE [LARGE SCALE GENOMIC DNA]</scope>
    <source>
        <strain evidence="1">cv. Khalas</strain>
    </source>
</reference>
<dbReference type="OrthoDB" id="45930at2759"/>
<proteinExistence type="predicted"/>
<dbReference type="GeneID" id="103723476"/>
<protein>
    <submittedName>
        <fullName evidence="2 3">Peroxisome biogenesis protein 3-1-like</fullName>
    </submittedName>
</protein>
<dbReference type="RefSeq" id="XP_008812617.1">
    <property type="nucleotide sequence ID" value="XM_008814395.4"/>
</dbReference>
<gene>
    <name evidence="2" type="primary">LOC103723476</name>
    <name evidence="3" type="synonym">LOC120110521</name>
</gene>
<dbReference type="KEGG" id="pda:120110521"/>
<dbReference type="GO" id="GO:0045046">
    <property type="term" value="P:protein import into peroxisome membrane"/>
    <property type="evidence" value="ECO:0007669"/>
    <property type="project" value="TreeGrafter"/>
</dbReference>
<dbReference type="RefSeq" id="XP_038981611.1">
    <property type="nucleotide sequence ID" value="XM_039125683.1"/>
</dbReference>
<reference evidence="2 3" key="2">
    <citation type="submission" date="2025-04" db="UniProtKB">
        <authorList>
            <consortium name="RefSeq"/>
        </authorList>
    </citation>
    <scope>IDENTIFICATION</scope>
    <source>
        <tissue evidence="2 3">Young leaves</tissue>
    </source>
</reference>
<evidence type="ECO:0000313" key="1">
    <source>
        <dbReference type="Proteomes" id="UP000228380"/>
    </source>
</evidence>
<dbReference type="Proteomes" id="UP000228380">
    <property type="component" value="Chromosome 4"/>
</dbReference>
<dbReference type="Pfam" id="PF04882">
    <property type="entry name" value="Peroxin-3"/>
    <property type="match status" value="1"/>
</dbReference>
<dbReference type="KEGG" id="pda:103723476"/>
<accession>A0A8B7D449</accession>
<sequence length="384" mass="43814">MISLRGFWSRHRRKVLVALGVFGSGYVIYKLHDAHRRRISDLERQLEGERQVEELVKAQLQTHFENIQRISDTTTLPSAMHYLRSRILEELDLSHLTDKLMQGKGQSNPLTFEEKLELWERLKILSFTRIASSLWSMTMLCLYARVQVNILGRHLYLEIARGSESSQLLDESDSFSRHGQQDFLATADYLSAHGINMLIMNMQNAATGVLKEKQLRDLFSMVQLRETIIQILESFMSIGGPNYWMLYLVPENATAYRQLMVMSAKGFDDSSILLDVGKLEQLMSETRMVLSSPDFGNIVEISLKKVVDLLVDDISMQLEGISRPSGVPLAKLLPRITQLSLPLLEEPSDNKFIQSIGGLPEVEMFYTLLYANMPIPSHDSSKEM</sequence>
<organism evidence="1 2">
    <name type="scientific">Phoenix dactylifera</name>
    <name type="common">Date palm</name>
    <dbReference type="NCBI Taxonomy" id="42345"/>
    <lineage>
        <taxon>Eukaryota</taxon>
        <taxon>Viridiplantae</taxon>
        <taxon>Streptophyta</taxon>
        <taxon>Embryophyta</taxon>
        <taxon>Tracheophyta</taxon>
        <taxon>Spermatophyta</taxon>
        <taxon>Magnoliopsida</taxon>
        <taxon>Liliopsida</taxon>
        <taxon>Arecaceae</taxon>
        <taxon>Coryphoideae</taxon>
        <taxon>Phoeniceae</taxon>
        <taxon>Phoenix</taxon>
    </lineage>
</organism>